<protein>
    <submittedName>
        <fullName evidence="3">Rx_N domain-containing protein</fullName>
    </submittedName>
</protein>
<evidence type="ECO:0000313" key="1">
    <source>
        <dbReference type="EMBL" id="VDL81348.1"/>
    </source>
</evidence>
<organism evidence="3">
    <name type="scientific">Nippostrongylus brasiliensis</name>
    <name type="common">Rat hookworm</name>
    <dbReference type="NCBI Taxonomy" id="27835"/>
    <lineage>
        <taxon>Eukaryota</taxon>
        <taxon>Metazoa</taxon>
        <taxon>Ecdysozoa</taxon>
        <taxon>Nematoda</taxon>
        <taxon>Chromadorea</taxon>
        <taxon>Rhabditida</taxon>
        <taxon>Rhabditina</taxon>
        <taxon>Rhabditomorpha</taxon>
        <taxon>Strongyloidea</taxon>
        <taxon>Heligmosomidae</taxon>
        <taxon>Nippostrongylus</taxon>
    </lineage>
</organism>
<accession>A0A0N4YKU9</accession>
<keyword evidence="2" id="KW-1185">Reference proteome</keyword>
<gene>
    <name evidence="1" type="ORF">NBR_LOCUS17691</name>
</gene>
<sequence>MSIGWMWQAWKAAVTFVRTDVDVTTAVKFWKDGAACLEEETLQNVLRLAYDKCLDWTEFICVTEGKKKQQKIESYGLEKSYDSALKKLKQELAEEEMERRPL</sequence>
<evidence type="ECO:0000313" key="3">
    <source>
        <dbReference type="WBParaSite" id="NBR_0001769001-mRNA-1"/>
    </source>
</evidence>
<dbReference type="Proteomes" id="UP000271162">
    <property type="component" value="Unassembled WGS sequence"/>
</dbReference>
<reference evidence="3" key="1">
    <citation type="submission" date="2017-02" db="UniProtKB">
        <authorList>
            <consortium name="WormBaseParasite"/>
        </authorList>
    </citation>
    <scope>IDENTIFICATION</scope>
</reference>
<dbReference type="AlphaFoldDB" id="A0A0N4YKU9"/>
<proteinExistence type="predicted"/>
<dbReference type="WBParaSite" id="NBR_0001769001-mRNA-1">
    <property type="protein sequence ID" value="NBR_0001769001-mRNA-1"/>
    <property type="gene ID" value="NBR_0001769001"/>
</dbReference>
<reference evidence="1 2" key="2">
    <citation type="submission" date="2018-11" db="EMBL/GenBank/DDBJ databases">
        <authorList>
            <consortium name="Pathogen Informatics"/>
        </authorList>
    </citation>
    <scope>NUCLEOTIDE SEQUENCE [LARGE SCALE GENOMIC DNA]</scope>
</reference>
<dbReference type="OrthoDB" id="5858280at2759"/>
<name>A0A0N4YKU9_NIPBR</name>
<dbReference type="STRING" id="27835.A0A0N4YKU9"/>
<evidence type="ECO:0000313" key="2">
    <source>
        <dbReference type="Proteomes" id="UP000271162"/>
    </source>
</evidence>
<dbReference type="EMBL" id="UYSL01022915">
    <property type="protein sequence ID" value="VDL81348.1"/>
    <property type="molecule type" value="Genomic_DNA"/>
</dbReference>